<keyword evidence="1" id="KW-0472">Membrane</keyword>
<dbReference type="RefSeq" id="WP_034967066.1">
    <property type="nucleotide sequence ID" value="NZ_CP012542.1"/>
</dbReference>
<feature type="transmembrane region" description="Helical" evidence="1">
    <location>
        <begin position="168"/>
        <end position="185"/>
    </location>
</feature>
<evidence type="ECO:0000313" key="2">
    <source>
        <dbReference type="EMBL" id="QCD45126.1"/>
    </source>
</evidence>
<evidence type="ECO:0000256" key="1">
    <source>
        <dbReference type="SAM" id="Phobius"/>
    </source>
</evidence>
<reference evidence="2 3" key="1">
    <citation type="submission" date="2016-07" db="EMBL/GenBank/DDBJ databases">
        <title>Comparative genomics of the Campylobacter concisus group.</title>
        <authorList>
            <person name="Miller W.G."/>
            <person name="Yee E."/>
            <person name="Chapman M.H."/>
            <person name="Huynh S."/>
            <person name="Bono J.L."/>
            <person name="On S.L.W."/>
            <person name="StLeger J."/>
            <person name="Foster G."/>
            <person name="Parker C.T."/>
        </authorList>
    </citation>
    <scope>NUCLEOTIDE SEQUENCE [LARGE SCALE GENOMIC DNA]</scope>
    <source>
        <strain evidence="2 3">CCUG 21559</strain>
    </source>
</reference>
<feature type="transmembrane region" description="Helical" evidence="1">
    <location>
        <begin position="133"/>
        <end position="156"/>
    </location>
</feature>
<keyword evidence="3" id="KW-1185">Reference proteome</keyword>
<dbReference type="EMBL" id="CP012542">
    <property type="protein sequence ID" value="QCD45126.1"/>
    <property type="molecule type" value="Genomic_DNA"/>
</dbReference>
<feature type="transmembrane region" description="Helical" evidence="1">
    <location>
        <begin position="100"/>
        <end position="127"/>
    </location>
</feature>
<proteinExistence type="predicted"/>
<organism evidence="2 3">
    <name type="scientific">Campylobacter mucosalis CCUG 21559</name>
    <dbReference type="NCBI Taxonomy" id="1032067"/>
    <lineage>
        <taxon>Bacteria</taxon>
        <taxon>Pseudomonadati</taxon>
        <taxon>Campylobacterota</taxon>
        <taxon>Epsilonproteobacteria</taxon>
        <taxon>Campylobacterales</taxon>
        <taxon>Campylobacteraceae</taxon>
        <taxon>Campylobacter</taxon>
    </lineage>
</organism>
<gene>
    <name evidence="2" type="ORF">CMUC_1362</name>
</gene>
<dbReference type="AlphaFoldDB" id="A0A6G5QI01"/>
<sequence>MRYFILKEFLKFKLAFYFFASCSLFCVAWIWLDLKDSIHKYSITGYTMQLMFNKNFSYNHLDELNLLFALIIGVSSMFFERQNARIRLQLHYPQSYLKNVLLLSLTPFCFLLGVYLMQIILLFAVFSSFFDTLITNALISTLIYNVIFSLGLFLLTQSVIIEPNLRRVIGSIIVGIGAVFIYFSINPDVGKTPLFYLNDNALIYLIFWVFFSICLLVSSLQNYKRGYIK</sequence>
<evidence type="ECO:0000313" key="3">
    <source>
        <dbReference type="Proteomes" id="UP000503264"/>
    </source>
</evidence>
<feature type="transmembrane region" description="Helical" evidence="1">
    <location>
        <begin position="12"/>
        <end position="32"/>
    </location>
</feature>
<protein>
    <submittedName>
        <fullName evidence="2">Putative membrane protein</fullName>
    </submittedName>
</protein>
<keyword evidence="1" id="KW-1133">Transmembrane helix</keyword>
<accession>A0A6G5QI01</accession>
<keyword evidence="1" id="KW-0812">Transmembrane</keyword>
<dbReference type="Proteomes" id="UP000503264">
    <property type="component" value="Chromosome"/>
</dbReference>
<name>A0A6G5QI01_9BACT</name>
<feature type="transmembrane region" description="Helical" evidence="1">
    <location>
        <begin position="201"/>
        <end position="220"/>
    </location>
</feature>
<feature type="transmembrane region" description="Helical" evidence="1">
    <location>
        <begin position="64"/>
        <end position="79"/>
    </location>
</feature>